<keyword evidence="5 8" id="KW-0472">Membrane</keyword>
<dbReference type="PANTHER" id="PTHR47529">
    <property type="entry name" value="PEPTIDYL-PROLYL CIS-TRANS ISOMERASE D"/>
    <property type="match status" value="1"/>
</dbReference>
<accession>A0A1W1EI02</accession>
<keyword evidence="3 8" id="KW-0812">Transmembrane</keyword>
<evidence type="ECO:0000256" key="3">
    <source>
        <dbReference type="ARBA" id="ARBA00022692"/>
    </source>
</evidence>
<dbReference type="PANTHER" id="PTHR47529:SF1">
    <property type="entry name" value="PERIPLASMIC CHAPERONE PPID"/>
    <property type="match status" value="1"/>
</dbReference>
<dbReference type="InterPro" id="IPR000297">
    <property type="entry name" value="PPIase_PpiC"/>
</dbReference>
<gene>
    <name evidence="10" type="ORF">MNB_SV-15-1369</name>
</gene>
<dbReference type="SUPFAM" id="SSF109998">
    <property type="entry name" value="Triger factor/SurA peptide-binding domain-like"/>
    <property type="match status" value="1"/>
</dbReference>
<keyword evidence="10" id="KW-0413">Isomerase</keyword>
<keyword evidence="4 8" id="KW-1133">Transmembrane helix</keyword>
<evidence type="ECO:0000256" key="2">
    <source>
        <dbReference type="ARBA" id="ARBA00022475"/>
    </source>
</evidence>
<name>A0A1W1EI02_9ZZZZ</name>
<evidence type="ECO:0000259" key="9">
    <source>
        <dbReference type="Pfam" id="PF13145"/>
    </source>
</evidence>
<comment type="similarity">
    <text evidence="7">Belongs to the PpiD chaperone family.</text>
</comment>
<evidence type="ECO:0000256" key="6">
    <source>
        <dbReference type="ARBA" id="ARBA00023186"/>
    </source>
</evidence>
<keyword evidence="2" id="KW-1003">Cell membrane</keyword>
<dbReference type="GO" id="GO:0003755">
    <property type="term" value="F:peptidyl-prolyl cis-trans isomerase activity"/>
    <property type="evidence" value="ECO:0007669"/>
    <property type="project" value="UniProtKB-EC"/>
</dbReference>
<evidence type="ECO:0000313" key="10">
    <source>
        <dbReference type="EMBL" id="SHO80501.1"/>
    </source>
</evidence>
<evidence type="ECO:0000256" key="7">
    <source>
        <dbReference type="ARBA" id="ARBA00038408"/>
    </source>
</evidence>
<organism evidence="10">
    <name type="scientific">hydrothermal vent metagenome</name>
    <dbReference type="NCBI Taxonomy" id="652676"/>
    <lineage>
        <taxon>unclassified sequences</taxon>
        <taxon>metagenomes</taxon>
        <taxon>ecological metagenomes</taxon>
    </lineage>
</organism>
<dbReference type="EC" id="5.2.1.8" evidence="10"/>
<dbReference type="AlphaFoldDB" id="A0A1W1EI02"/>
<proteinExistence type="inferred from homology"/>
<sequence>MISWMQKHNRYLIITIWIATIAFIGAGFVGWGSYNYSSKTGAVAQVGDIEITKAKLDMTYSNIYEQYNSMLQGKFDDAQAKKMNLIGQAFESLKTQARLLNLANEFGIIVTDVELAINIKNIKGFQKDGKFNQSIYDQYIQRLRVKPIVFENIIRDDMKIQKLFRLLKVDSLEYEQNILASGLNLRDKIKYRVISSTSPELNITMSDKELKEYWQKNKSAYMTPIKYRFDILWSDTNGVVVDDKEIEEFYKENSFNYINDNSTQLSLEDAKDIVTRDLKLKKIKKDAQKKYIAFKKDKITKSETIILNQYSSKFSKELWEKIDKKSVNDIIKPQIVGDRYATIKIIEIKPSQEMSFEEAKDIVKLNYKSLIITKEMKKLAEETLKTIKDNNVMITSEYLSLDKLIILEGLTPNESASFVSQLFKVSEAQGTIELKDKIVVYDIIEQKKIIDNNNSKIIEDTMNKIKNDDFQINLLKELSSKYEVKIFVKGL</sequence>
<evidence type="ECO:0000256" key="8">
    <source>
        <dbReference type="SAM" id="Phobius"/>
    </source>
</evidence>
<dbReference type="GO" id="GO:0005886">
    <property type="term" value="C:plasma membrane"/>
    <property type="evidence" value="ECO:0007669"/>
    <property type="project" value="UniProtKB-SubCell"/>
</dbReference>
<dbReference type="InterPro" id="IPR052029">
    <property type="entry name" value="PpiD_chaperone"/>
</dbReference>
<dbReference type="Pfam" id="PF13145">
    <property type="entry name" value="Rotamase_2"/>
    <property type="match status" value="1"/>
</dbReference>
<reference evidence="10" key="1">
    <citation type="submission" date="2016-10" db="EMBL/GenBank/DDBJ databases">
        <authorList>
            <person name="de Groot N.N."/>
        </authorList>
    </citation>
    <scope>NUCLEOTIDE SEQUENCE</scope>
</reference>
<protein>
    <submittedName>
        <fullName evidence="10">Peptidyl-prolyl cis-trans isomerase PpiD</fullName>
        <ecNumber evidence="10">5.2.1.8</ecNumber>
    </submittedName>
</protein>
<evidence type="ECO:0000256" key="4">
    <source>
        <dbReference type="ARBA" id="ARBA00022989"/>
    </source>
</evidence>
<feature type="transmembrane region" description="Helical" evidence="8">
    <location>
        <begin position="12"/>
        <end position="34"/>
    </location>
</feature>
<evidence type="ECO:0000256" key="5">
    <source>
        <dbReference type="ARBA" id="ARBA00023136"/>
    </source>
</evidence>
<feature type="domain" description="PpiC" evidence="9">
    <location>
        <begin position="241"/>
        <end position="361"/>
    </location>
</feature>
<dbReference type="Pfam" id="PF13624">
    <property type="entry name" value="SurA_N_3"/>
    <property type="match status" value="1"/>
</dbReference>
<comment type="subcellular location">
    <subcellularLocation>
        <location evidence="1">Cell membrane</location>
        <topology evidence="1">Single-pass type II membrane protein</topology>
    </subcellularLocation>
</comment>
<dbReference type="InterPro" id="IPR027304">
    <property type="entry name" value="Trigger_fact/SurA_dom_sf"/>
</dbReference>
<keyword evidence="6" id="KW-0143">Chaperone</keyword>
<dbReference type="EMBL" id="FRYL01000011">
    <property type="protein sequence ID" value="SHO80501.1"/>
    <property type="molecule type" value="Genomic_DNA"/>
</dbReference>
<evidence type="ECO:0000256" key="1">
    <source>
        <dbReference type="ARBA" id="ARBA00004401"/>
    </source>
</evidence>